<organism evidence="1 2">
    <name type="scientific">Frigoriflavimonas asaccharolytica</name>
    <dbReference type="NCBI Taxonomy" id="2735899"/>
    <lineage>
        <taxon>Bacteria</taxon>
        <taxon>Pseudomonadati</taxon>
        <taxon>Bacteroidota</taxon>
        <taxon>Flavobacteriia</taxon>
        <taxon>Flavobacteriales</taxon>
        <taxon>Weeksellaceae</taxon>
        <taxon>Frigoriflavimonas</taxon>
    </lineage>
</organism>
<evidence type="ECO:0008006" key="3">
    <source>
        <dbReference type="Google" id="ProtNLM"/>
    </source>
</evidence>
<keyword evidence="2" id="KW-1185">Reference proteome</keyword>
<reference evidence="1" key="1">
    <citation type="submission" date="2020-05" db="EMBL/GenBank/DDBJ databases">
        <title>Genomic Encyclopedia of Type Strains, Phase IV (KMG-V): Genome sequencing to study the core and pangenomes of soil and plant-associated prokaryotes.</title>
        <authorList>
            <person name="Whitman W."/>
        </authorList>
    </citation>
    <scope>NUCLEOTIDE SEQUENCE</scope>
    <source>
        <strain evidence="1">16F</strain>
    </source>
</reference>
<dbReference type="AlphaFoldDB" id="A0A8J8G9F8"/>
<name>A0A8J8G9F8_9FLAO</name>
<protein>
    <recommendedName>
        <fullName evidence="3">DUF3575 domain-containing protein</fullName>
    </recommendedName>
</protein>
<dbReference type="EMBL" id="JABSNO010000016">
    <property type="protein sequence ID" value="NRS93110.1"/>
    <property type="molecule type" value="Genomic_DNA"/>
</dbReference>
<dbReference type="Pfam" id="PF12099">
    <property type="entry name" value="DUF3575"/>
    <property type="match status" value="1"/>
</dbReference>
<dbReference type="RefSeq" id="WP_173779687.1">
    <property type="nucleotide sequence ID" value="NZ_JABSNO010000016.1"/>
</dbReference>
<evidence type="ECO:0000313" key="2">
    <source>
        <dbReference type="Proteomes" id="UP000610746"/>
    </source>
</evidence>
<gene>
    <name evidence="1" type="ORF">HNQ03_002196</name>
</gene>
<comment type="caution">
    <text evidence="1">The sequence shown here is derived from an EMBL/GenBank/DDBJ whole genome shotgun (WGS) entry which is preliminary data.</text>
</comment>
<evidence type="ECO:0000313" key="1">
    <source>
        <dbReference type="EMBL" id="NRS93110.1"/>
    </source>
</evidence>
<proteinExistence type="predicted"/>
<dbReference type="Proteomes" id="UP000610746">
    <property type="component" value="Unassembled WGS sequence"/>
</dbReference>
<dbReference type="InterPro" id="IPR021958">
    <property type="entry name" value="DUF3575"/>
</dbReference>
<sequence length="189" mass="21638">MKKTLLLILTFSSLFCFSQKENSIFVKGNLLLAPIGVINVGLEYQLSSKYTLQGDFLISPWKSISGNHAQIYFGNVEGRYYFKEAFQHWYVGLNAGSGLFDVTKYNYFDTSRYQKGIALTFGATVGYQFQWRENWNIDIFLGGGTVQSFYRGYEETPTTLTRYDAAEKLNKSGEFLPYKGGIMISYKLR</sequence>
<accession>A0A8J8G9F8</accession>